<feature type="compositionally biased region" description="Basic and acidic residues" evidence="1">
    <location>
        <begin position="407"/>
        <end position="423"/>
    </location>
</feature>
<keyword evidence="2" id="KW-0812">Transmembrane</keyword>
<protein>
    <submittedName>
        <fullName evidence="3">Uncharacterized protein</fullName>
    </submittedName>
</protein>
<feature type="compositionally biased region" description="Acidic residues" evidence="1">
    <location>
        <begin position="459"/>
        <end position="492"/>
    </location>
</feature>
<evidence type="ECO:0000256" key="1">
    <source>
        <dbReference type="SAM" id="MobiDB-lite"/>
    </source>
</evidence>
<sequence length="530" mass="59674">MPGNSVTVVLWCNGDVQPWCCACVGCPLNGACYRAYGFYGDSTRECGLCLPMVFHYGALPFSMQFRSLQWSNAPKGFRFKAVAATGGFPALEAAATWSTYLGMKGSADANSCEVATFESTYSITRLLLWTHWDDARTGTDTRSGTRILTVLGLLLVPILVLVLVLKLTVLLPCPRTDKPLERHRHQHRHRGAKGRRHQPISDAFRTPTTYDGNGTAKISRSNVCSRLVRSWAGEENGLTCDTAFTGTNKNHHESLNPGGRGWEKTKRYAGMLMTLRPSRNHDTPGNVYSSNGDTIKYRGGSREKAVTGRDNDLHKSELREWGWEGARVRGQAPLAGIDRPYHNLLHPEPTGVAFAGSRTSSDSARTRPIYYEILFAPKNSTRCQEGRANQMIKQEFWNYKSSKNDKTLAEHESYSDEHELGTKEEDEEGEEDEDDEEEEEGKNEEEEEEDEEAGKKKEEEEEEEGEEKGEQEEEEDEEKEEQEEEDDDDGEEEKWKKNVICAYGCFYAFKAIPGLIIHVAKEFIRSVPAQ</sequence>
<feature type="region of interest" description="Disordered" evidence="1">
    <location>
        <begin position="276"/>
        <end position="311"/>
    </location>
</feature>
<dbReference type="Proteomes" id="UP000479000">
    <property type="component" value="Unassembled WGS sequence"/>
</dbReference>
<name>A0A6H5GNU6_9HEMI</name>
<evidence type="ECO:0000256" key="2">
    <source>
        <dbReference type="SAM" id="Phobius"/>
    </source>
</evidence>
<keyword evidence="2" id="KW-1133">Transmembrane helix</keyword>
<organism evidence="3 4">
    <name type="scientific">Nesidiocoris tenuis</name>
    <dbReference type="NCBI Taxonomy" id="355587"/>
    <lineage>
        <taxon>Eukaryota</taxon>
        <taxon>Metazoa</taxon>
        <taxon>Ecdysozoa</taxon>
        <taxon>Arthropoda</taxon>
        <taxon>Hexapoda</taxon>
        <taxon>Insecta</taxon>
        <taxon>Pterygota</taxon>
        <taxon>Neoptera</taxon>
        <taxon>Paraneoptera</taxon>
        <taxon>Hemiptera</taxon>
        <taxon>Heteroptera</taxon>
        <taxon>Panheteroptera</taxon>
        <taxon>Cimicomorpha</taxon>
        <taxon>Miridae</taxon>
        <taxon>Dicyphina</taxon>
        <taxon>Nesidiocoris</taxon>
    </lineage>
</organism>
<feature type="compositionally biased region" description="Basic and acidic residues" evidence="1">
    <location>
        <begin position="300"/>
        <end position="311"/>
    </location>
</feature>
<gene>
    <name evidence="3" type="ORF">NTEN_LOCUS11214</name>
</gene>
<feature type="transmembrane region" description="Helical" evidence="2">
    <location>
        <begin position="147"/>
        <end position="171"/>
    </location>
</feature>
<feature type="non-terminal residue" evidence="3">
    <location>
        <position position="530"/>
    </location>
</feature>
<evidence type="ECO:0000313" key="4">
    <source>
        <dbReference type="Proteomes" id="UP000479000"/>
    </source>
</evidence>
<keyword evidence="4" id="KW-1185">Reference proteome</keyword>
<evidence type="ECO:0000313" key="3">
    <source>
        <dbReference type="EMBL" id="CAB0005737.1"/>
    </source>
</evidence>
<proteinExistence type="predicted"/>
<feature type="compositionally biased region" description="Acidic residues" evidence="1">
    <location>
        <begin position="424"/>
        <end position="452"/>
    </location>
</feature>
<feature type="region of interest" description="Disordered" evidence="1">
    <location>
        <begin position="407"/>
        <end position="494"/>
    </location>
</feature>
<accession>A0A6H5GNU6</accession>
<reference evidence="3 4" key="1">
    <citation type="submission" date="2020-02" db="EMBL/GenBank/DDBJ databases">
        <authorList>
            <person name="Ferguson B K."/>
        </authorList>
    </citation>
    <scope>NUCLEOTIDE SEQUENCE [LARGE SCALE GENOMIC DNA]</scope>
</reference>
<dbReference type="EMBL" id="CADCXU010016595">
    <property type="protein sequence ID" value="CAB0005737.1"/>
    <property type="molecule type" value="Genomic_DNA"/>
</dbReference>
<keyword evidence="2" id="KW-0472">Membrane</keyword>
<dbReference type="AlphaFoldDB" id="A0A6H5GNU6"/>